<dbReference type="AlphaFoldDB" id="A0A0K2UR52"/>
<evidence type="ECO:0000313" key="1">
    <source>
        <dbReference type="EMBL" id="CDW40733.1"/>
    </source>
</evidence>
<name>A0A0K2UR52_LEPSM</name>
<reference evidence="1" key="1">
    <citation type="submission" date="2014-05" db="EMBL/GenBank/DDBJ databases">
        <authorList>
            <person name="Chronopoulou M."/>
        </authorList>
    </citation>
    <scope>NUCLEOTIDE SEQUENCE</scope>
    <source>
        <tissue evidence="1">Whole organism</tissue>
    </source>
</reference>
<protein>
    <submittedName>
        <fullName evidence="1">Uncharacterized protein</fullName>
    </submittedName>
</protein>
<feature type="non-terminal residue" evidence="1">
    <location>
        <position position="1"/>
    </location>
</feature>
<dbReference type="EMBL" id="HACA01023372">
    <property type="protein sequence ID" value="CDW40733.1"/>
    <property type="molecule type" value="Transcribed_RNA"/>
</dbReference>
<sequence length="51" mass="5549">RIDTRLIKWQNKCLNGHNNGGSSFGGLELVCPTLVSSLKDLGMIISFSNIT</sequence>
<accession>A0A0K2UR52</accession>
<organism evidence="1">
    <name type="scientific">Lepeophtheirus salmonis</name>
    <name type="common">Salmon louse</name>
    <name type="synonym">Caligus salmonis</name>
    <dbReference type="NCBI Taxonomy" id="72036"/>
    <lineage>
        <taxon>Eukaryota</taxon>
        <taxon>Metazoa</taxon>
        <taxon>Ecdysozoa</taxon>
        <taxon>Arthropoda</taxon>
        <taxon>Crustacea</taxon>
        <taxon>Multicrustacea</taxon>
        <taxon>Hexanauplia</taxon>
        <taxon>Copepoda</taxon>
        <taxon>Siphonostomatoida</taxon>
        <taxon>Caligidae</taxon>
        <taxon>Lepeophtheirus</taxon>
    </lineage>
</organism>
<proteinExistence type="predicted"/>